<keyword evidence="5 15" id="KW-0812">Transmembrane</keyword>
<dbReference type="Gene3D" id="1.10.287.770">
    <property type="entry name" value="YojJ-like"/>
    <property type="match status" value="1"/>
</dbReference>
<dbReference type="InterPro" id="IPR001881">
    <property type="entry name" value="EGF-like_Ca-bd_dom"/>
</dbReference>
<dbReference type="InterPro" id="IPR001873">
    <property type="entry name" value="ENaC"/>
</dbReference>
<dbReference type="GO" id="GO:0015280">
    <property type="term" value="F:ligand-gated sodium channel activity"/>
    <property type="evidence" value="ECO:0007669"/>
    <property type="project" value="TreeGrafter"/>
</dbReference>
<feature type="domain" description="EGF-like" evidence="17">
    <location>
        <begin position="25"/>
        <end position="63"/>
    </location>
</feature>
<evidence type="ECO:0000256" key="16">
    <source>
        <dbReference type="SAM" id="Phobius"/>
    </source>
</evidence>
<dbReference type="InterPro" id="IPR018097">
    <property type="entry name" value="EGF_Ca-bd_CS"/>
</dbReference>
<feature type="non-terminal residue" evidence="18">
    <location>
        <position position="1"/>
    </location>
</feature>
<evidence type="ECO:0000256" key="4">
    <source>
        <dbReference type="ARBA" id="ARBA00022461"/>
    </source>
</evidence>
<feature type="disulfide bond" evidence="14">
    <location>
        <begin position="53"/>
        <end position="62"/>
    </location>
</feature>
<keyword evidence="13 15" id="KW-0407">Ion channel</keyword>
<comment type="caution">
    <text evidence="18">The sequence shown here is derived from an EMBL/GenBank/DDBJ whole genome shotgun (WGS) entry which is preliminary data.</text>
</comment>
<feature type="transmembrane region" description="Helical" evidence="16">
    <location>
        <begin position="439"/>
        <end position="461"/>
    </location>
</feature>
<keyword evidence="8 15" id="KW-0406">Ion transport</keyword>
<accession>A0AAN5DCQ1</accession>
<dbReference type="GO" id="GO:0005886">
    <property type="term" value="C:plasma membrane"/>
    <property type="evidence" value="ECO:0007669"/>
    <property type="project" value="TreeGrafter"/>
</dbReference>
<evidence type="ECO:0000256" key="15">
    <source>
        <dbReference type="RuleBase" id="RU000679"/>
    </source>
</evidence>
<evidence type="ECO:0000256" key="5">
    <source>
        <dbReference type="ARBA" id="ARBA00022692"/>
    </source>
</evidence>
<dbReference type="PANTHER" id="PTHR11690">
    <property type="entry name" value="AMILORIDE-SENSITIVE SODIUM CHANNEL-RELATED"/>
    <property type="match status" value="1"/>
</dbReference>
<dbReference type="Gene3D" id="2.10.25.10">
    <property type="entry name" value="Laminin"/>
    <property type="match status" value="2"/>
</dbReference>
<dbReference type="Pfam" id="PF00008">
    <property type="entry name" value="EGF"/>
    <property type="match status" value="1"/>
</dbReference>
<dbReference type="Proteomes" id="UP001328107">
    <property type="component" value="Unassembled WGS sequence"/>
</dbReference>
<protein>
    <recommendedName>
        <fullName evidence="17">EGF-like domain-containing protein</fullName>
    </recommendedName>
</protein>
<comment type="subcellular location">
    <subcellularLocation>
        <location evidence="1">Membrane</location>
        <topology evidence="1">Multi-pass membrane protein</topology>
    </subcellularLocation>
</comment>
<dbReference type="GO" id="GO:0005509">
    <property type="term" value="F:calcium ion binding"/>
    <property type="evidence" value="ECO:0007669"/>
    <property type="project" value="InterPro"/>
</dbReference>
<evidence type="ECO:0000256" key="6">
    <source>
        <dbReference type="ARBA" id="ARBA00022989"/>
    </source>
</evidence>
<evidence type="ECO:0000313" key="18">
    <source>
        <dbReference type="EMBL" id="GMR60611.1"/>
    </source>
</evidence>
<dbReference type="SUPFAM" id="SSF57196">
    <property type="entry name" value="EGF/Laminin"/>
    <property type="match status" value="2"/>
</dbReference>
<sequence>TCTDGFGSYTCTCSPQWTGEYCMEDVNECAFFPQWCDNFATCVNLPGDYECLCINGTDGKNCSNNPDDCINVTACNTMDEWANCTDGFASFSCNCSADYTLEFCNLETIIYNVLQLIGGGTASEADLIAMLRDLLHNPSKMKDLVPFVLGTQSLENRTKMSWDVEEFFLWIAYEERPIDLKKDMIRWNDVGLGNCFTFNHFNNSDRMYRMRSDGAQGGLKAAVRLNTPEYMPWTETSSIMTFIHPTTETIFSESPRYNSMPHAQTTIQSKESRFKRLGGRYGKCARSKDQVASYYYDGSYTTDGCLRSCYQDEVKKACNCMDSRYPIPDNEIGCDFPNRKCVDSITAKGDVSTWAGCYCPLPCDNSQFDSSYTVAPFVRSRNKCNTYTLEQRVNNSACDDANAQMDYAIINVQVPRIKIDIFGETPAWTFNRVIGNIGGLGGVVCGLNLLTFFEFGFFFFFQLPMTLIFNR</sequence>
<comment type="similarity">
    <text evidence="2 15">Belongs to the amiloride-sensitive sodium channel (TC 1.A.6) family.</text>
</comment>
<evidence type="ECO:0000256" key="1">
    <source>
        <dbReference type="ARBA" id="ARBA00004141"/>
    </source>
</evidence>
<dbReference type="EMBL" id="BTRK01000006">
    <property type="protein sequence ID" value="GMR60611.1"/>
    <property type="molecule type" value="Genomic_DNA"/>
</dbReference>
<proteinExistence type="inferred from homology"/>
<keyword evidence="11" id="KW-0325">Glycoprotein</keyword>
<keyword evidence="9 16" id="KW-0472">Membrane</keyword>
<evidence type="ECO:0000256" key="14">
    <source>
        <dbReference type="PROSITE-ProRule" id="PRU00076"/>
    </source>
</evidence>
<name>A0AAN5DCQ1_9BILA</name>
<dbReference type="PROSITE" id="PS00022">
    <property type="entry name" value="EGF_1"/>
    <property type="match status" value="2"/>
</dbReference>
<dbReference type="PROSITE" id="PS50026">
    <property type="entry name" value="EGF_3"/>
    <property type="match status" value="2"/>
</dbReference>
<evidence type="ECO:0000256" key="2">
    <source>
        <dbReference type="ARBA" id="ARBA00007193"/>
    </source>
</evidence>
<organism evidence="18 19">
    <name type="scientific">Pristionchus mayeri</name>
    <dbReference type="NCBI Taxonomy" id="1317129"/>
    <lineage>
        <taxon>Eukaryota</taxon>
        <taxon>Metazoa</taxon>
        <taxon>Ecdysozoa</taxon>
        <taxon>Nematoda</taxon>
        <taxon>Chromadorea</taxon>
        <taxon>Rhabditida</taxon>
        <taxon>Rhabditina</taxon>
        <taxon>Diplogasteromorpha</taxon>
        <taxon>Diplogasteroidea</taxon>
        <taxon>Neodiplogasteridae</taxon>
        <taxon>Pristionchus</taxon>
    </lineage>
</organism>
<keyword evidence="7" id="KW-0915">Sodium</keyword>
<dbReference type="PROSITE" id="PS01187">
    <property type="entry name" value="EGF_CA"/>
    <property type="match status" value="1"/>
</dbReference>
<feature type="domain" description="EGF-like" evidence="17">
    <location>
        <begin position="1"/>
        <end position="23"/>
    </location>
</feature>
<dbReference type="Pfam" id="PF00858">
    <property type="entry name" value="ASC"/>
    <property type="match status" value="1"/>
</dbReference>
<evidence type="ECO:0000259" key="17">
    <source>
        <dbReference type="PROSITE" id="PS50026"/>
    </source>
</evidence>
<evidence type="ECO:0000256" key="12">
    <source>
        <dbReference type="ARBA" id="ARBA00023201"/>
    </source>
</evidence>
<dbReference type="CDD" id="cd00054">
    <property type="entry name" value="EGF_CA"/>
    <property type="match status" value="2"/>
</dbReference>
<evidence type="ECO:0000256" key="10">
    <source>
        <dbReference type="ARBA" id="ARBA00023157"/>
    </source>
</evidence>
<dbReference type="AlphaFoldDB" id="A0AAN5DCQ1"/>
<evidence type="ECO:0000313" key="19">
    <source>
        <dbReference type="Proteomes" id="UP001328107"/>
    </source>
</evidence>
<keyword evidence="4 15" id="KW-0894">Sodium channel</keyword>
<evidence type="ECO:0000256" key="3">
    <source>
        <dbReference type="ARBA" id="ARBA00022448"/>
    </source>
</evidence>
<evidence type="ECO:0000256" key="8">
    <source>
        <dbReference type="ARBA" id="ARBA00023065"/>
    </source>
</evidence>
<evidence type="ECO:0000256" key="13">
    <source>
        <dbReference type="ARBA" id="ARBA00023303"/>
    </source>
</evidence>
<dbReference type="InterPro" id="IPR000742">
    <property type="entry name" value="EGF"/>
</dbReference>
<reference evidence="19" key="1">
    <citation type="submission" date="2022-10" db="EMBL/GenBank/DDBJ databases">
        <title>Genome assembly of Pristionchus species.</title>
        <authorList>
            <person name="Yoshida K."/>
            <person name="Sommer R.J."/>
        </authorList>
    </citation>
    <scope>NUCLEOTIDE SEQUENCE [LARGE SCALE GENOMIC DNA]</scope>
    <source>
        <strain evidence="19">RS5460</strain>
    </source>
</reference>
<feature type="disulfide bond" evidence="14">
    <location>
        <begin position="13"/>
        <end position="22"/>
    </location>
</feature>
<keyword evidence="14" id="KW-0245">EGF-like domain</keyword>
<keyword evidence="6 16" id="KW-1133">Transmembrane helix</keyword>
<dbReference type="PANTHER" id="PTHR11690:SF177">
    <property type="entry name" value="EGF-LIKE DOMAIN-CONTAINING PROTEIN"/>
    <property type="match status" value="1"/>
</dbReference>
<evidence type="ECO:0000256" key="7">
    <source>
        <dbReference type="ARBA" id="ARBA00023053"/>
    </source>
</evidence>
<keyword evidence="12 15" id="KW-0739">Sodium transport</keyword>
<dbReference type="PROSITE" id="PS00010">
    <property type="entry name" value="ASX_HYDROXYL"/>
    <property type="match status" value="3"/>
</dbReference>
<keyword evidence="3 15" id="KW-0813">Transport</keyword>
<keyword evidence="10 14" id="KW-1015">Disulfide bond</keyword>
<evidence type="ECO:0000256" key="9">
    <source>
        <dbReference type="ARBA" id="ARBA00023136"/>
    </source>
</evidence>
<gene>
    <name evidence="18" type="ORF">PMAYCL1PPCAC_30806</name>
</gene>
<comment type="caution">
    <text evidence="14">Lacks conserved residue(s) required for the propagation of feature annotation.</text>
</comment>
<dbReference type="InterPro" id="IPR000152">
    <property type="entry name" value="EGF-type_Asp/Asn_hydroxyl_site"/>
</dbReference>
<dbReference type="Gene3D" id="2.60.470.10">
    <property type="entry name" value="Acid-sensing ion channels like domains"/>
    <property type="match status" value="1"/>
</dbReference>
<evidence type="ECO:0000256" key="11">
    <source>
        <dbReference type="ARBA" id="ARBA00023180"/>
    </source>
</evidence>
<dbReference type="SMART" id="SM00179">
    <property type="entry name" value="EGF_CA"/>
    <property type="match status" value="3"/>
</dbReference>
<feature type="non-terminal residue" evidence="18">
    <location>
        <position position="471"/>
    </location>
</feature>
<keyword evidence="19" id="KW-1185">Reference proteome</keyword>